<dbReference type="WBParaSite" id="nRc.2.0.1.t39253-RA">
    <property type="protein sequence ID" value="nRc.2.0.1.t39253-RA"/>
    <property type="gene ID" value="nRc.2.0.1.g39253"/>
</dbReference>
<protein>
    <submittedName>
        <fullName evidence="2">Uncharacterized protein</fullName>
    </submittedName>
</protein>
<proteinExistence type="predicted"/>
<keyword evidence="1" id="KW-1185">Reference proteome</keyword>
<dbReference type="AlphaFoldDB" id="A0A915KLE3"/>
<organism evidence="1 2">
    <name type="scientific">Romanomermis culicivorax</name>
    <name type="common">Nematode worm</name>
    <dbReference type="NCBI Taxonomy" id="13658"/>
    <lineage>
        <taxon>Eukaryota</taxon>
        <taxon>Metazoa</taxon>
        <taxon>Ecdysozoa</taxon>
        <taxon>Nematoda</taxon>
        <taxon>Enoplea</taxon>
        <taxon>Dorylaimia</taxon>
        <taxon>Mermithida</taxon>
        <taxon>Mermithoidea</taxon>
        <taxon>Mermithidae</taxon>
        <taxon>Romanomermis</taxon>
    </lineage>
</organism>
<reference evidence="2" key="1">
    <citation type="submission" date="2022-11" db="UniProtKB">
        <authorList>
            <consortium name="WormBaseParasite"/>
        </authorList>
    </citation>
    <scope>IDENTIFICATION</scope>
</reference>
<name>A0A915KLE3_ROMCU</name>
<sequence>MPTFSGVNRPLTYQETHSFPKETALHTYVDTELYHPVRHPLQLARMLMTGRKKFLKKVREES</sequence>
<dbReference type="Proteomes" id="UP000887565">
    <property type="component" value="Unplaced"/>
</dbReference>
<evidence type="ECO:0000313" key="1">
    <source>
        <dbReference type="Proteomes" id="UP000887565"/>
    </source>
</evidence>
<evidence type="ECO:0000313" key="2">
    <source>
        <dbReference type="WBParaSite" id="nRc.2.0.1.t39253-RA"/>
    </source>
</evidence>
<accession>A0A915KLE3</accession>